<evidence type="ECO:0000256" key="2">
    <source>
        <dbReference type="ARBA" id="ARBA00023125"/>
    </source>
</evidence>
<dbReference type="Gene3D" id="1.10.357.10">
    <property type="entry name" value="Tetracycline Repressor, domain 2"/>
    <property type="match status" value="1"/>
</dbReference>
<dbReference type="PROSITE" id="PS50977">
    <property type="entry name" value="HTH_TETR_2"/>
    <property type="match status" value="1"/>
</dbReference>
<evidence type="ECO:0000313" key="6">
    <source>
        <dbReference type="EMBL" id="KIF51853.1"/>
    </source>
</evidence>
<keyword evidence="1" id="KW-0805">Transcription regulation</keyword>
<reference evidence="6 7" key="1">
    <citation type="submission" date="2014-07" db="EMBL/GenBank/DDBJ databases">
        <title>Unique and conserved regions in Vibrio harveyi and related species in comparison with the shrimp pathogen Vibrio harveyi CAIM 1792.</title>
        <authorList>
            <person name="Espinoza-Valles I."/>
            <person name="Vora G."/>
            <person name="Leekitcharoenphon P."/>
            <person name="Ussery D."/>
            <person name="Hoj L."/>
            <person name="Gomez-Gil B."/>
        </authorList>
    </citation>
    <scope>NUCLEOTIDE SEQUENCE [LARGE SCALE GENOMIC DNA]</scope>
    <source>
        <strain evidence="7">CAIM 1854 / LMG 25443</strain>
    </source>
</reference>
<accession>A0A0C1VPS7</accession>
<protein>
    <submittedName>
        <fullName evidence="6">TetR family transcriptional regulator</fullName>
    </submittedName>
</protein>
<evidence type="ECO:0000259" key="5">
    <source>
        <dbReference type="PROSITE" id="PS50977"/>
    </source>
</evidence>
<dbReference type="Pfam" id="PF00440">
    <property type="entry name" value="TetR_N"/>
    <property type="match status" value="1"/>
</dbReference>
<dbReference type="AlphaFoldDB" id="A0A0C1VPS7"/>
<dbReference type="InterPro" id="IPR001647">
    <property type="entry name" value="HTH_TetR"/>
</dbReference>
<evidence type="ECO:0000313" key="7">
    <source>
        <dbReference type="Proteomes" id="UP000031586"/>
    </source>
</evidence>
<dbReference type="PATRIC" id="fig|1229493.5.peg.2551"/>
<dbReference type="SUPFAM" id="SSF46689">
    <property type="entry name" value="Homeodomain-like"/>
    <property type="match status" value="1"/>
</dbReference>
<dbReference type="Proteomes" id="UP000031586">
    <property type="component" value="Unassembled WGS sequence"/>
</dbReference>
<feature type="DNA-binding region" description="H-T-H motif" evidence="4">
    <location>
        <begin position="29"/>
        <end position="48"/>
    </location>
</feature>
<name>A0A0C1VPS7_9VIBR</name>
<evidence type="ECO:0000256" key="4">
    <source>
        <dbReference type="PROSITE-ProRule" id="PRU00335"/>
    </source>
</evidence>
<comment type="caution">
    <text evidence="6">The sequence shown here is derived from an EMBL/GenBank/DDBJ whole genome shotgun (WGS) entry which is preliminary data.</text>
</comment>
<dbReference type="InterPro" id="IPR036271">
    <property type="entry name" value="Tet_transcr_reg_TetR-rel_C_sf"/>
</dbReference>
<dbReference type="InterPro" id="IPR009057">
    <property type="entry name" value="Homeodomain-like_sf"/>
</dbReference>
<dbReference type="Gene3D" id="1.10.10.60">
    <property type="entry name" value="Homeodomain-like"/>
    <property type="match status" value="1"/>
</dbReference>
<gene>
    <name evidence="6" type="ORF">H735_17005</name>
</gene>
<dbReference type="EMBL" id="JPRD01000028">
    <property type="protein sequence ID" value="KIF51853.1"/>
    <property type="molecule type" value="Genomic_DNA"/>
</dbReference>
<feature type="domain" description="HTH tetR-type" evidence="5">
    <location>
        <begin position="6"/>
        <end position="66"/>
    </location>
</feature>
<evidence type="ECO:0000256" key="1">
    <source>
        <dbReference type="ARBA" id="ARBA00023015"/>
    </source>
</evidence>
<evidence type="ECO:0000256" key="3">
    <source>
        <dbReference type="ARBA" id="ARBA00023163"/>
    </source>
</evidence>
<dbReference type="PANTHER" id="PTHR47506:SF10">
    <property type="entry name" value="TRANSCRIPTIONAL REGULATORY PROTEIN"/>
    <property type="match status" value="1"/>
</dbReference>
<proteinExistence type="predicted"/>
<dbReference type="GO" id="GO:0003677">
    <property type="term" value="F:DNA binding"/>
    <property type="evidence" value="ECO:0007669"/>
    <property type="project" value="UniProtKB-UniRule"/>
</dbReference>
<sequence length="191" mass="21872">MARKANFDRDEKLLVAMDVFWRKGFANTSISDLTDELNINRFSLYNTYGDKQQLYYEALDTYLKKVSLPSLNDLEKDDASLPELESFLKSFAELQRKCNCGCFIQNALIEHAGEDDDVLRKGHFLFDHLIDIIADALTNAQKETLVPKTLKPEELARFVLNNMQGMRVLGKAKRYADLDTALSCLLVLIRK</sequence>
<dbReference type="SUPFAM" id="SSF48498">
    <property type="entry name" value="Tetracyclin repressor-like, C-terminal domain"/>
    <property type="match status" value="1"/>
</dbReference>
<keyword evidence="3" id="KW-0804">Transcription</keyword>
<keyword evidence="2 4" id="KW-0238">DNA-binding</keyword>
<dbReference type="RefSeq" id="WP_020197314.1">
    <property type="nucleotide sequence ID" value="NZ_BAOH01000112.1"/>
</dbReference>
<organism evidence="6 7">
    <name type="scientific">Vibrio owensii CAIM 1854 = LMG 25443</name>
    <dbReference type="NCBI Taxonomy" id="1229493"/>
    <lineage>
        <taxon>Bacteria</taxon>
        <taxon>Pseudomonadati</taxon>
        <taxon>Pseudomonadota</taxon>
        <taxon>Gammaproteobacteria</taxon>
        <taxon>Vibrionales</taxon>
        <taxon>Vibrionaceae</taxon>
        <taxon>Vibrio</taxon>
    </lineage>
</organism>
<dbReference type="PANTHER" id="PTHR47506">
    <property type="entry name" value="TRANSCRIPTIONAL REGULATORY PROTEIN"/>
    <property type="match status" value="1"/>
</dbReference>